<dbReference type="Gene3D" id="1.10.3290.10">
    <property type="entry name" value="Fido-like domain"/>
    <property type="match status" value="1"/>
</dbReference>
<dbReference type="AlphaFoldDB" id="A0A5N7J7F9"/>
<dbReference type="PANTHER" id="PTHR13504">
    <property type="entry name" value="FIDO DOMAIN-CONTAINING PROTEIN DDB_G0283145"/>
    <property type="match status" value="1"/>
</dbReference>
<reference evidence="2 3" key="1">
    <citation type="journal article" date="2019" name="Lett. Appl. Microbiol.">
        <title>A case of 'blown pack' spoilage of vacuum-packaged pork likely associated with Clostridium estertheticum in Canada.</title>
        <authorList>
            <person name="Zhang P."/>
            <person name="Ward P."/>
            <person name="McMullen L.M."/>
            <person name="Yang X."/>
        </authorList>
    </citation>
    <scope>NUCLEOTIDE SEQUENCE [LARGE SCALE GENOMIC DNA]</scope>
    <source>
        <strain evidence="2 3">MA19</strain>
    </source>
</reference>
<feature type="domain" description="Fido" evidence="1">
    <location>
        <begin position="82"/>
        <end position="223"/>
    </location>
</feature>
<accession>A0A5N7J7F9</accession>
<dbReference type="Proteomes" id="UP000342249">
    <property type="component" value="Unassembled WGS sequence"/>
</dbReference>
<dbReference type="PROSITE" id="PS51459">
    <property type="entry name" value="FIDO"/>
    <property type="match status" value="1"/>
</dbReference>
<organism evidence="2 3">
    <name type="scientific">Clostridium estertheticum</name>
    <dbReference type="NCBI Taxonomy" id="238834"/>
    <lineage>
        <taxon>Bacteria</taxon>
        <taxon>Bacillati</taxon>
        <taxon>Bacillota</taxon>
        <taxon>Clostridia</taxon>
        <taxon>Eubacteriales</taxon>
        <taxon>Clostridiaceae</taxon>
        <taxon>Clostridium</taxon>
    </lineage>
</organism>
<protein>
    <submittedName>
        <fullName evidence="2">Cell filamentation protein Fic</fullName>
    </submittedName>
</protein>
<dbReference type="PANTHER" id="PTHR13504:SF38">
    <property type="entry name" value="FIDO DOMAIN-CONTAINING PROTEIN"/>
    <property type="match status" value="1"/>
</dbReference>
<dbReference type="EMBL" id="SPSF01000053">
    <property type="protein sequence ID" value="MPQ64671.1"/>
    <property type="molecule type" value="Genomic_DNA"/>
</dbReference>
<dbReference type="InterPro" id="IPR003812">
    <property type="entry name" value="Fido"/>
</dbReference>
<name>A0A5N7J7F9_9CLOT</name>
<dbReference type="Pfam" id="PF02661">
    <property type="entry name" value="Fic"/>
    <property type="match status" value="1"/>
</dbReference>
<evidence type="ECO:0000313" key="2">
    <source>
        <dbReference type="EMBL" id="MPQ64671.1"/>
    </source>
</evidence>
<proteinExistence type="predicted"/>
<sequence>MKLAKTFLLGLKEVPNSFYYALRIEFLFHSNKLEGSTFNRDALNQLADKNIVSGIHTLDDVIETRNSLDVFDFIIETLDEPLSLQLIREYHQLLKNGTSDDKKGFSGIFKKIPTMLSGLDEIKLAEPHEVEPLLLGLIESYNTKKATSINLHELSYFHSNFEKIHPFQDGNGRIGRFLLLKQCLENNIDLIAIDEKYNKEYRDALYESQLNQNYDNLIEIFKKCQNYIKSKEDIIFSSNEALKNLKK</sequence>
<comment type="caution">
    <text evidence="2">The sequence shown here is derived from an EMBL/GenBank/DDBJ whole genome shotgun (WGS) entry which is preliminary data.</text>
</comment>
<gene>
    <name evidence="2" type="ORF">E4V82_21590</name>
</gene>
<dbReference type="SUPFAM" id="SSF140931">
    <property type="entry name" value="Fic-like"/>
    <property type="match status" value="1"/>
</dbReference>
<evidence type="ECO:0000259" key="1">
    <source>
        <dbReference type="PROSITE" id="PS51459"/>
    </source>
</evidence>
<dbReference type="InterPro" id="IPR040198">
    <property type="entry name" value="Fido_containing"/>
</dbReference>
<dbReference type="InterPro" id="IPR036597">
    <property type="entry name" value="Fido-like_dom_sf"/>
</dbReference>
<evidence type="ECO:0000313" key="3">
    <source>
        <dbReference type="Proteomes" id="UP000342249"/>
    </source>
</evidence>
<dbReference type="RefSeq" id="WP_152753824.1">
    <property type="nucleotide sequence ID" value="NZ_SPSE01000056.1"/>
</dbReference>